<dbReference type="RefSeq" id="WP_212823610.1">
    <property type="nucleotide sequence ID" value="NZ_AP023359.1"/>
</dbReference>
<accession>A0A810MUI7</accession>
<gene>
    <name evidence="1" type="ORF">Prubr_18020</name>
</gene>
<name>A0A810MUI7_9ACTN</name>
<dbReference type="InterPro" id="IPR046275">
    <property type="entry name" value="DUF6308"/>
</dbReference>
<dbReference type="KEGG" id="pry:Prubr_18020"/>
<dbReference type="Proteomes" id="UP000680866">
    <property type="component" value="Chromosome"/>
</dbReference>
<keyword evidence="2" id="KW-1185">Reference proteome</keyword>
<dbReference type="EMBL" id="AP023359">
    <property type="protein sequence ID" value="BCJ64781.1"/>
    <property type="molecule type" value="Genomic_DNA"/>
</dbReference>
<organism evidence="1 2">
    <name type="scientific">Polymorphospora rubra</name>
    <dbReference type="NCBI Taxonomy" id="338584"/>
    <lineage>
        <taxon>Bacteria</taxon>
        <taxon>Bacillati</taxon>
        <taxon>Actinomycetota</taxon>
        <taxon>Actinomycetes</taxon>
        <taxon>Micromonosporales</taxon>
        <taxon>Micromonosporaceae</taxon>
        <taxon>Polymorphospora</taxon>
    </lineage>
</organism>
<dbReference type="Pfam" id="PF19827">
    <property type="entry name" value="DUF6308"/>
    <property type="match status" value="1"/>
</dbReference>
<protein>
    <submittedName>
        <fullName evidence="1">Uncharacterized protein</fullName>
    </submittedName>
</protein>
<evidence type="ECO:0000313" key="1">
    <source>
        <dbReference type="EMBL" id="BCJ64781.1"/>
    </source>
</evidence>
<dbReference type="AlphaFoldDB" id="A0A810MUI7"/>
<evidence type="ECO:0000313" key="2">
    <source>
        <dbReference type="Proteomes" id="UP000680866"/>
    </source>
</evidence>
<sequence>MPEKLVDIVRREGVGHLGAYFTPGAYTGQWFETFAGGGDRVETRDRISVDDLYAVEALNVQVPFAVGKELLDGQLGRDISARLREIPTDAELGTRGTRELVADGGHADQAWHLLNNRNEKTGIGWVIAGKLLARKRPKLIPVYDSIVSCQFGAPKHVWLKLHDQLAANNGELLAALAGVREAVAMGDRVSILRVLDIVLWRRHVKEHRRDKPTRCPQRGCVAL</sequence>
<reference evidence="1" key="1">
    <citation type="submission" date="2020-08" db="EMBL/GenBank/DDBJ databases">
        <title>Whole genome shotgun sequence of Polymorphospora rubra NBRC 101157.</title>
        <authorList>
            <person name="Komaki H."/>
            <person name="Tamura T."/>
        </authorList>
    </citation>
    <scope>NUCLEOTIDE SEQUENCE</scope>
    <source>
        <strain evidence="1">NBRC 101157</strain>
    </source>
</reference>
<proteinExistence type="predicted"/>